<dbReference type="AlphaFoldDB" id="A0A7Y9I4B9"/>
<gene>
    <name evidence="2" type="ORF">BKA15_001130</name>
</gene>
<organism evidence="2 3">
    <name type="scientific">Microlunatus parietis</name>
    <dbReference type="NCBI Taxonomy" id="682979"/>
    <lineage>
        <taxon>Bacteria</taxon>
        <taxon>Bacillati</taxon>
        <taxon>Actinomycetota</taxon>
        <taxon>Actinomycetes</taxon>
        <taxon>Propionibacteriales</taxon>
        <taxon>Propionibacteriaceae</taxon>
        <taxon>Microlunatus</taxon>
    </lineage>
</organism>
<dbReference type="InterPro" id="IPR032710">
    <property type="entry name" value="NTF2-like_dom_sf"/>
</dbReference>
<dbReference type="Pfam" id="PF12680">
    <property type="entry name" value="SnoaL_2"/>
    <property type="match status" value="1"/>
</dbReference>
<sequence length="142" mass="15582">MTPKEIYLRQLELAIAGDRDAQAAYYAPDAVVHFPFAPEGVPDRFDGRDAIRSMSVALDRVRGDAAPIPAESNLTVHETTDPEVIIAELDAVAVDPASGRRQRVRQLHVVRVRDELIIEHRDYFAGASAELVRQALATPSAP</sequence>
<keyword evidence="3" id="KW-1185">Reference proteome</keyword>
<dbReference type="InterPro" id="IPR037401">
    <property type="entry name" value="SnoaL-like"/>
</dbReference>
<name>A0A7Y9I4B9_9ACTN</name>
<comment type="caution">
    <text evidence="2">The sequence shown here is derived from an EMBL/GenBank/DDBJ whole genome shotgun (WGS) entry which is preliminary data.</text>
</comment>
<feature type="domain" description="SnoaL-like" evidence="1">
    <location>
        <begin position="12"/>
        <end position="120"/>
    </location>
</feature>
<protein>
    <recommendedName>
        <fullName evidence="1">SnoaL-like domain-containing protein</fullName>
    </recommendedName>
</protein>
<dbReference type="RefSeq" id="WP_179748797.1">
    <property type="nucleotide sequence ID" value="NZ_JACCBU010000001.1"/>
</dbReference>
<evidence type="ECO:0000313" key="3">
    <source>
        <dbReference type="Proteomes" id="UP000569914"/>
    </source>
</evidence>
<dbReference type="Proteomes" id="UP000569914">
    <property type="component" value="Unassembled WGS sequence"/>
</dbReference>
<dbReference type="Gene3D" id="3.10.450.50">
    <property type="match status" value="1"/>
</dbReference>
<evidence type="ECO:0000259" key="1">
    <source>
        <dbReference type="Pfam" id="PF12680"/>
    </source>
</evidence>
<accession>A0A7Y9I4B9</accession>
<reference evidence="2 3" key="1">
    <citation type="submission" date="2020-07" db="EMBL/GenBank/DDBJ databases">
        <title>Sequencing the genomes of 1000 actinobacteria strains.</title>
        <authorList>
            <person name="Klenk H.-P."/>
        </authorList>
    </citation>
    <scope>NUCLEOTIDE SEQUENCE [LARGE SCALE GENOMIC DNA]</scope>
    <source>
        <strain evidence="2 3">DSM 22083</strain>
    </source>
</reference>
<dbReference type="EMBL" id="JACCBU010000001">
    <property type="protein sequence ID" value="NYE69801.1"/>
    <property type="molecule type" value="Genomic_DNA"/>
</dbReference>
<evidence type="ECO:0000313" key="2">
    <source>
        <dbReference type="EMBL" id="NYE69801.1"/>
    </source>
</evidence>
<proteinExistence type="predicted"/>
<dbReference type="SUPFAM" id="SSF54427">
    <property type="entry name" value="NTF2-like"/>
    <property type="match status" value="1"/>
</dbReference>